<dbReference type="SMART" id="SM00353">
    <property type="entry name" value="HLH"/>
    <property type="match status" value="1"/>
</dbReference>
<dbReference type="Pfam" id="PF00010">
    <property type="entry name" value="HLH"/>
    <property type="match status" value="1"/>
</dbReference>
<evidence type="ECO:0000313" key="6">
    <source>
        <dbReference type="Proteomes" id="UP000070444"/>
    </source>
</evidence>
<dbReference type="CDD" id="cd11398">
    <property type="entry name" value="bHLHzip_scCBP1"/>
    <property type="match status" value="1"/>
</dbReference>
<dbReference type="SUPFAM" id="SSF47459">
    <property type="entry name" value="HLH, helix-loop-helix DNA-binding domain"/>
    <property type="match status" value="1"/>
</dbReference>
<organism evidence="5 6">
    <name type="scientific">Conidiobolus coronatus (strain ATCC 28846 / CBS 209.66 / NRRL 28638)</name>
    <name type="common">Delacroixia coronata</name>
    <dbReference type="NCBI Taxonomy" id="796925"/>
    <lineage>
        <taxon>Eukaryota</taxon>
        <taxon>Fungi</taxon>
        <taxon>Fungi incertae sedis</taxon>
        <taxon>Zoopagomycota</taxon>
        <taxon>Entomophthoromycotina</taxon>
        <taxon>Entomophthoromycetes</taxon>
        <taxon>Entomophthorales</taxon>
        <taxon>Ancylistaceae</taxon>
        <taxon>Conidiobolus</taxon>
    </lineage>
</organism>
<gene>
    <name evidence="5" type="ORF">CONCODRAFT_45358</name>
</gene>
<evidence type="ECO:0000259" key="4">
    <source>
        <dbReference type="PROSITE" id="PS50888"/>
    </source>
</evidence>
<dbReference type="PANTHER" id="PTHR47787:SF1">
    <property type="entry name" value="CENTROMERE-BINDING PROTEIN 1"/>
    <property type="match status" value="1"/>
</dbReference>
<accession>A0A137PJI1</accession>
<dbReference type="STRING" id="796925.A0A137PJI1"/>
<feature type="domain" description="BHLH" evidence="4">
    <location>
        <begin position="144"/>
        <end position="192"/>
    </location>
</feature>
<evidence type="ECO:0000256" key="2">
    <source>
        <dbReference type="ARBA" id="ARBA00023242"/>
    </source>
</evidence>
<keyword evidence="1" id="KW-0238">DNA-binding</keyword>
<keyword evidence="2" id="KW-0539">Nucleus</keyword>
<dbReference type="GO" id="GO:0003677">
    <property type="term" value="F:DNA binding"/>
    <property type="evidence" value="ECO:0007669"/>
    <property type="project" value="UniProtKB-KW"/>
</dbReference>
<dbReference type="EMBL" id="KQ964418">
    <property type="protein sequence ID" value="KXN75101.1"/>
    <property type="molecule type" value="Genomic_DNA"/>
</dbReference>
<reference evidence="5 6" key="1">
    <citation type="journal article" date="2015" name="Genome Biol. Evol.">
        <title>Phylogenomic analyses indicate that early fungi evolved digesting cell walls of algal ancestors of land plants.</title>
        <authorList>
            <person name="Chang Y."/>
            <person name="Wang S."/>
            <person name="Sekimoto S."/>
            <person name="Aerts A.L."/>
            <person name="Choi C."/>
            <person name="Clum A."/>
            <person name="LaButti K.M."/>
            <person name="Lindquist E.A."/>
            <person name="Yee Ngan C."/>
            <person name="Ohm R.A."/>
            <person name="Salamov A.A."/>
            <person name="Grigoriev I.V."/>
            <person name="Spatafora J.W."/>
            <person name="Berbee M.L."/>
        </authorList>
    </citation>
    <scope>NUCLEOTIDE SEQUENCE [LARGE SCALE GENOMIC DNA]</scope>
    <source>
        <strain evidence="5 6">NRRL 28638</strain>
    </source>
</reference>
<sequence length="254" mass="28625">MEDSTYFYENFLANVASEASNSEIANTEYNQVDETAVEVFTNSPTTPPPPPPLNIALQNQGKKNGVGGKAVATKKGAKIAPAPYPISKSNLVNIAPAPPQAPKVKLTPGQLHDDGQFKIAITNNSQTTVKPYRHPIGSEEWLRARRENHKEVERRRRESINDGINELARLVPGCEKNKGSILNRTVQYIHEVREQHNQQLEKFTLEKLLLDKAINELSNMVDELQKMNNDLCQENAKLKDQVSEYERKSHYQNN</sequence>
<dbReference type="AlphaFoldDB" id="A0A137PJI1"/>
<evidence type="ECO:0000256" key="1">
    <source>
        <dbReference type="ARBA" id="ARBA00023125"/>
    </source>
</evidence>
<dbReference type="PROSITE" id="PS50888">
    <property type="entry name" value="BHLH"/>
    <property type="match status" value="1"/>
</dbReference>
<evidence type="ECO:0000313" key="5">
    <source>
        <dbReference type="EMBL" id="KXN75101.1"/>
    </source>
</evidence>
<evidence type="ECO:0000256" key="3">
    <source>
        <dbReference type="SAM" id="Coils"/>
    </source>
</evidence>
<proteinExistence type="predicted"/>
<keyword evidence="3" id="KW-0175">Coiled coil</keyword>
<dbReference type="InterPro" id="IPR011598">
    <property type="entry name" value="bHLH_dom"/>
</dbReference>
<dbReference type="OrthoDB" id="71302at2759"/>
<dbReference type="GO" id="GO:0003700">
    <property type="term" value="F:DNA-binding transcription factor activity"/>
    <property type="evidence" value="ECO:0007669"/>
    <property type="project" value="InterPro"/>
</dbReference>
<protein>
    <recommendedName>
        <fullName evidence="4">BHLH domain-containing protein</fullName>
    </recommendedName>
</protein>
<dbReference type="Proteomes" id="UP000070444">
    <property type="component" value="Unassembled WGS sequence"/>
</dbReference>
<dbReference type="InterPro" id="IPR036638">
    <property type="entry name" value="HLH_DNA-bd_sf"/>
</dbReference>
<dbReference type="Gene3D" id="4.10.280.10">
    <property type="entry name" value="Helix-loop-helix DNA-binding domain"/>
    <property type="match status" value="1"/>
</dbReference>
<keyword evidence="6" id="KW-1185">Reference proteome</keyword>
<dbReference type="PANTHER" id="PTHR47787">
    <property type="entry name" value="CENTROMERE-BINDING PROTEIN 1"/>
    <property type="match status" value="1"/>
</dbReference>
<dbReference type="GO" id="GO:0005634">
    <property type="term" value="C:nucleus"/>
    <property type="evidence" value="ECO:0007669"/>
    <property type="project" value="TreeGrafter"/>
</dbReference>
<feature type="coiled-coil region" evidence="3">
    <location>
        <begin position="210"/>
        <end position="248"/>
    </location>
</feature>
<dbReference type="InterPro" id="IPR047206">
    <property type="entry name" value="bHLHzip_scCBP1-like"/>
</dbReference>
<name>A0A137PJI1_CONC2</name>
<dbReference type="GO" id="GO:0046983">
    <property type="term" value="F:protein dimerization activity"/>
    <property type="evidence" value="ECO:0007669"/>
    <property type="project" value="InterPro"/>
</dbReference>